<feature type="region of interest" description="Disordered" evidence="1">
    <location>
        <begin position="386"/>
        <end position="483"/>
    </location>
</feature>
<evidence type="ECO:0000313" key="2">
    <source>
        <dbReference type="EMBL" id="EAU66723.1"/>
    </source>
</evidence>
<protein>
    <submittedName>
        <fullName evidence="2">Uncharacterized protein</fullName>
    </submittedName>
</protein>
<name>Q092P8_STIAD</name>
<feature type="region of interest" description="Disordered" evidence="1">
    <location>
        <begin position="160"/>
        <end position="235"/>
    </location>
</feature>
<organism evidence="2 3">
    <name type="scientific">Stigmatella aurantiaca (strain DW4/3-1)</name>
    <dbReference type="NCBI Taxonomy" id="378806"/>
    <lineage>
        <taxon>Bacteria</taxon>
        <taxon>Pseudomonadati</taxon>
        <taxon>Myxococcota</taxon>
        <taxon>Myxococcia</taxon>
        <taxon>Myxococcales</taxon>
        <taxon>Cystobacterineae</taxon>
        <taxon>Archangiaceae</taxon>
        <taxon>Stigmatella</taxon>
    </lineage>
</organism>
<feature type="compositionally biased region" description="Gly residues" evidence="1">
    <location>
        <begin position="177"/>
        <end position="199"/>
    </location>
</feature>
<gene>
    <name evidence="2" type="ORF">STIAU_4267</name>
</gene>
<dbReference type="EMBL" id="AAMD01000049">
    <property type="protein sequence ID" value="EAU66723.1"/>
    <property type="molecule type" value="Genomic_DNA"/>
</dbReference>
<feature type="compositionally biased region" description="Low complexity" evidence="1">
    <location>
        <begin position="424"/>
        <end position="450"/>
    </location>
</feature>
<proteinExistence type="predicted"/>
<comment type="caution">
    <text evidence="2">The sequence shown here is derived from an EMBL/GenBank/DDBJ whole genome shotgun (WGS) entry which is preliminary data.</text>
</comment>
<dbReference type="Proteomes" id="UP000032702">
    <property type="component" value="Unassembled WGS sequence"/>
</dbReference>
<dbReference type="AlphaFoldDB" id="Q092P8"/>
<evidence type="ECO:0000256" key="1">
    <source>
        <dbReference type="SAM" id="MobiDB-lite"/>
    </source>
</evidence>
<reference evidence="2 3" key="1">
    <citation type="submission" date="2006-04" db="EMBL/GenBank/DDBJ databases">
        <authorList>
            <person name="Nierman W.C."/>
        </authorList>
    </citation>
    <scope>NUCLEOTIDE SEQUENCE [LARGE SCALE GENOMIC DNA]</scope>
    <source>
        <strain evidence="2 3">DW4/3-1</strain>
    </source>
</reference>
<sequence length="585" mass="61716">MQGAPVPARGDLRIRAARLLERQLGRQRDDALELGIQAPQPLQVEGGEPLGTQRAGLNPAGEGGHRGEGDVLVLGGKRTGRVLAPHEAVARGARLEAGERRIPLGGGGHGGLQRHLARARAPLQERGHHGAPILHGLGAFLGGVPHLGELLRLGEGGHAHLRTRGGRGAEGGRRAGGRGGGRTRIGGGGLRGPARGDGSGKPQRGVGQKLSARAGHGLSSRTRGRESAISRAGRTRRECPRLRSAWVARVQRVRGLVVPLPALVELVLEFHGLPVKAGQEERQLGLLLGRKVLRERLVQLAVQRGQLGPCLEGALCRLIHLGLRRAVALRRALQELRGLAHLFVQGAAALIELAEDAVHLQRLGGVQLQLRGELHQARHAQLPLHFLPPLGGRREGPQGEQGHCQQGHSNLFHHGVSPDQGRKSSSSEARSASPSIQAASSSPRVMSSSSCKGSAEAHCSKRVSVSESGMASVDSAPERKEVRPGSVIVSTSITAAAEAIRAPTLRSRTARWTCSRRQRLTTCRGRACCRASSKAETGGNATWESTPAVRRASPWHAAHVSRWARTWACSAGASAPAACNVSSTS</sequence>
<evidence type="ECO:0000313" key="3">
    <source>
        <dbReference type="Proteomes" id="UP000032702"/>
    </source>
</evidence>
<accession>Q092P8</accession>
<feature type="region of interest" description="Disordered" evidence="1">
    <location>
        <begin position="42"/>
        <end position="66"/>
    </location>
</feature>